<feature type="region of interest" description="Disordered" evidence="6">
    <location>
        <begin position="377"/>
        <end position="425"/>
    </location>
</feature>
<dbReference type="CDD" id="cd02181">
    <property type="entry name" value="GH16_fungal_Lam16A_glucanase"/>
    <property type="match status" value="1"/>
</dbReference>
<evidence type="ECO:0000313" key="8">
    <source>
        <dbReference type="EMBL" id="RMX86412.1"/>
    </source>
</evidence>
<keyword evidence="4" id="KW-0378">Hydrolase</keyword>
<feature type="compositionally biased region" description="Basic residues" evidence="6">
    <location>
        <begin position="445"/>
        <end position="459"/>
    </location>
</feature>
<dbReference type="Gene3D" id="2.60.120.200">
    <property type="match status" value="1"/>
</dbReference>
<dbReference type="EMBL" id="QWIJ01000168">
    <property type="protein sequence ID" value="RMX86412.1"/>
    <property type="molecule type" value="Genomic_DNA"/>
</dbReference>
<dbReference type="InterPro" id="IPR000757">
    <property type="entry name" value="Beta-glucanase-like"/>
</dbReference>
<comment type="catalytic activity">
    <reaction evidence="1">
        <text>Endohydrolysis of (1-&gt;3)- or (1-&gt;4)-linkages in beta-D-glucans when the glucose residue whose reducing group is involved in the linkage to be hydrolyzed is itself substituted at C-3.</text>
        <dbReference type="EC" id="3.2.1.6"/>
    </reaction>
</comment>
<comment type="similarity">
    <text evidence="2">Belongs to the glycosyl hydrolase 16 family.</text>
</comment>
<evidence type="ECO:0000256" key="6">
    <source>
        <dbReference type="SAM" id="MobiDB-lite"/>
    </source>
</evidence>
<dbReference type="SUPFAM" id="SSF49899">
    <property type="entry name" value="Concanavalin A-like lectins/glucanases"/>
    <property type="match status" value="1"/>
</dbReference>
<feature type="compositionally biased region" description="Polar residues" evidence="6">
    <location>
        <begin position="109"/>
        <end position="121"/>
    </location>
</feature>
<evidence type="ECO:0000256" key="1">
    <source>
        <dbReference type="ARBA" id="ARBA00000124"/>
    </source>
</evidence>
<feature type="region of interest" description="Disordered" evidence="6">
    <location>
        <begin position="97"/>
        <end position="121"/>
    </location>
</feature>
<dbReference type="AlphaFoldDB" id="A0A3M6X6E9"/>
<evidence type="ECO:0000256" key="3">
    <source>
        <dbReference type="ARBA" id="ARBA00012599"/>
    </source>
</evidence>
<comment type="caution">
    <text evidence="8">The sequence shown here is derived from an EMBL/GenBank/DDBJ whole genome shotgun (WGS) entry which is preliminary data.</text>
</comment>
<reference evidence="8 9" key="1">
    <citation type="journal article" date="2018" name="BMC Genomics">
        <title>Genomic evidence for intraspecific hybridization in a clonal and extremely halotolerant yeast.</title>
        <authorList>
            <person name="Gostincar C."/>
            <person name="Stajich J.E."/>
            <person name="Zupancic J."/>
            <person name="Zalar P."/>
            <person name="Gunde-Cimerman N."/>
        </authorList>
    </citation>
    <scope>NUCLEOTIDE SEQUENCE [LARGE SCALE GENOMIC DNA]</scope>
    <source>
        <strain evidence="8 9">EXF-6656</strain>
    </source>
</reference>
<dbReference type="FunFam" id="2.60.120.200:FF:000114">
    <property type="entry name" value="Probable endo-1,3(4)-beta-glucanase NFIA_089530"/>
    <property type="match status" value="1"/>
</dbReference>
<dbReference type="VEuPathDB" id="FungiDB:BTJ68_07017"/>
<dbReference type="GO" id="GO:0009251">
    <property type="term" value="P:glucan catabolic process"/>
    <property type="evidence" value="ECO:0007669"/>
    <property type="project" value="TreeGrafter"/>
</dbReference>
<evidence type="ECO:0000256" key="4">
    <source>
        <dbReference type="ARBA" id="ARBA00022801"/>
    </source>
</evidence>
<name>A0A3M6X6E9_HORWE</name>
<dbReference type="InterPro" id="IPR013320">
    <property type="entry name" value="ConA-like_dom_sf"/>
</dbReference>
<feature type="compositionally biased region" description="Low complexity" evidence="6">
    <location>
        <begin position="377"/>
        <end position="421"/>
    </location>
</feature>
<dbReference type="InterPro" id="IPR050546">
    <property type="entry name" value="Glycosyl_Hydrlase_16"/>
</dbReference>
<dbReference type="PROSITE" id="PS51762">
    <property type="entry name" value="GH16_2"/>
    <property type="match status" value="1"/>
</dbReference>
<gene>
    <name evidence="8" type="ORF">D0869_03108</name>
</gene>
<accession>A0A3M6X6E9</accession>
<dbReference type="PANTHER" id="PTHR10963">
    <property type="entry name" value="GLYCOSYL HYDROLASE-RELATED"/>
    <property type="match status" value="1"/>
</dbReference>
<organism evidence="8 9">
    <name type="scientific">Hortaea werneckii</name>
    <name type="common">Black yeast</name>
    <name type="synonym">Cladosporium werneckii</name>
    <dbReference type="NCBI Taxonomy" id="91943"/>
    <lineage>
        <taxon>Eukaryota</taxon>
        <taxon>Fungi</taxon>
        <taxon>Dikarya</taxon>
        <taxon>Ascomycota</taxon>
        <taxon>Pezizomycotina</taxon>
        <taxon>Dothideomycetes</taxon>
        <taxon>Dothideomycetidae</taxon>
        <taxon>Mycosphaerellales</taxon>
        <taxon>Teratosphaeriaceae</taxon>
        <taxon>Hortaea</taxon>
    </lineage>
</organism>
<dbReference type="OrthoDB" id="192832at2759"/>
<protein>
    <recommendedName>
        <fullName evidence="3">endo-1,3(4)-beta-glucanase</fullName>
        <ecNumber evidence="3">3.2.1.6</ecNumber>
    </recommendedName>
</protein>
<proteinExistence type="inferred from homology"/>
<sequence length="459" mass="49704">MADTPASNLVTPSGLPNESRVSLTHFHSFPTMYFSTLLTQLALMSTTGWAQYTLQDDYFANGDFFSKFEFFTGEDPTHGFVAYQDKSSSEQSKLISASSNEAQMKVDTENQTPNGRPSVRITSNNKYNSGLIIMDASHMPTGCGTWPAFWMVGPDWPAGGEIDIIEGVHEQSANDMTLHTSEGCTVGSTGFTGNQLTDNCYVNAADQGNNVGCQIEASNSNTYGAGFNSNGGGVYATEWTDSAIDIWFFPHGSVPSDIQDNAPTPSSWGKPLAHFQGDCDIPGHFHDLQIVFDTTFCGDWAGNTWGSSSCSSKANTCNDFVQNNPQAFEEAYWSINALKVYQANDYGAETAAPTPSPTSTWASESIPTPSATSFTYAVSSAAPSSPPEVTTSSPPRETSSAAAEPTQPWGDNGWDDQGWGDHSSHGWDRHAHWIRESSAAEAVKRHMRHHHKRHGAGRL</sequence>
<evidence type="ECO:0000256" key="2">
    <source>
        <dbReference type="ARBA" id="ARBA00006865"/>
    </source>
</evidence>
<dbReference type="GO" id="GO:0052861">
    <property type="term" value="F:endo-1,3(4)-beta-glucanase activity"/>
    <property type="evidence" value="ECO:0007669"/>
    <property type="project" value="UniProtKB-EC"/>
</dbReference>
<evidence type="ECO:0000256" key="5">
    <source>
        <dbReference type="ARBA" id="ARBA00023295"/>
    </source>
</evidence>
<dbReference type="EC" id="3.2.1.6" evidence="3"/>
<keyword evidence="5" id="KW-0326">Glycosidase</keyword>
<dbReference type="Pfam" id="PF26113">
    <property type="entry name" value="GH16_XgeA"/>
    <property type="match status" value="1"/>
</dbReference>
<feature type="domain" description="GH16" evidence="7">
    <location>
        <begin position="47"/>
        <end position="309"/>
    </location>
</feature>
<dbReference type="PANTHER" id="PTHR10963:SF24">
    <property type="entry name" value="GLYCOSIDASE C21B10.07-RELATED"/>
    <property type="match status" value="1"/>
</dbReference>
<dbReference type="Proteomes" id="UP000281245">
    <property type="component" value="Unassembled WGS sequence"/>
</dbReference>
<evidence type="ECO:0000313" key="9">
    <source>
        <dbReference type="Proteomes" id="UP000281245"/>
    </source>
</evidence>
<feature type="region of interest" description="Disordered" evidence="6">
    <location>
        <begin position="440"/>
        <end position="459"/>
    </location>
</feature>
<evidence type="ECO:0000259" key="7">
    <source>
        <dbReference type="PROSITE" id="PS51762"/>
    </source>
</evidence>